<dbReference type="GO" id="GO:0097351">
    <property type="term" value="F:toxin sequestering activity"/>
    <property type="evidence" value="ECO:0007669"/>
    <property type="project" value="InterPro"/>
</dbReference>
<feature type="domain" description="SpoVT-AbrB" evidence="1">
    <location>
        <begin position="6"/>
        <end position="51"/>
    </location>
</feature>
<dbReference type="InterPro" id="IPR039052">
    <property type="entry name" value="Antitox_PemI-like"/>
</dbReference>
<dbReference type="EMBL" id="NXIE01000001">
    <property type="protein sequence ID" value="RXK14602.1"/>
    <property type="molecule type" value="Genomic_DNA"/>
</dbReference>
<gene>
    <name evidence="2" type="ORF">CP965_03925</name>
</gene>
<organism evidence="2 3">
    <name type="scientific">Halarcobacter mediterraneus</name>
    <dbReference type="NCBI Taxonomy" id="2023153"/>
    <lineage>
        <taxon>Bacteria</taxon>
        <taxon>Pseudomonadati</taxon>
        <taxon>Campylobacterota</taxon>
        <taxon>Epsilonproteobacteria</taxon>
        <taxon>Campylobacterales</taxon>
        <taxon>Arcobacteraceae</taxon>
        <taxon>Halarcobacter</taxon>
    </lineage>
</organism>
<dbReference type="InterPro" id="IPR037914">
    <property type="entry name" value="SpoVT-AbrB_sf"/>
</dbReference>
<dbReference type="OrthoDB" id="9795766at2"/>
<sequence>MTAKISRWGNSQGLRVPKDVMESLQLHIGDNVNITIIDGKAIIEPIRQDIPEFNLNELVSKIPQDYKANEEFDTTIGKEEW</sequence>
<proteinExistence type="predicted"/>
<comment type="caution">
    <text evidence="2">The sequence shown here is derived from an EMBL/GenBank/DDBJ whole genome shotgun (WGS) entry which is preliminary data.</text>
</comment>
<evidence type="ECO:0000313" key="3">
    <source>
        <dbReference type="Proteomes" id="UP000289718"/>
    </source>
</evidence>
<accession>A0A4Q1B0Q0</accession>
<dbReference type="SMART" id="SM00966">
    <property type="entry name" value="SpoVT_AbrB"/>
    <property type="match status" value="1"/>
</dbReference>
<protein>
    <submittedName>
        <fullName evidence="2">Transcriptional regulator/antitoxin MazE</fullName>
    </submittedName>
</protein>
<dbReference type="AlphaFoldDB" id="A0A4Q1B0Q0"/>
<dbReference type="Gene3D" id="2.10.260.10">
    <property type="match status" value="1"/>
</dbReference>
<dbReference type="Pfam" id="PF04014">
    <property type="entry name" value="MazE_antitoxin"/>
    <property type="match status" value="1"/>
</dbReference>
<keyword evidence="3" id="KW-1185">Reference proteome</keyword>
<name>A0A4Q1B0Q0_9BACT</name>
<dbReference type="PANTHER" id="PTHR40516:SF1">
    <property type="entry name" value="ANTITOXIN CHPS-RELATED"/>
    <property type="match status" value="1"/>
</dbReference>
<reference evidence="2 3" key="1">
    <citation type="submission" date="2017-09" db="EMBL/GenBank/DDBJ databases">
        <title>Genomics of the genus Arcobacter.</title>
        <authorList>
            <person name="Perez-Cataluna A."/>
            <person name="Figueras M.J."/>
            <person name="Salas-Masso N."/>
        </authorList>
    </citation>
    <scope>NUCLEOTIDE SEQUENCE [LARGE SCALE GENOMIC DNA]</scope>
    <source>
        <strain evidence="2 3">F156-34</strain>
    </source>
</reference>
<dbReference type="PANTHER" id="PTHR40516">
    <property type="entry name" value="ANTITOXIN CHPS-RELATED"/>
    <property type="match status" value="1"/>
</dbReference>
<evidence type="ECO:0000313" key="2">
    <source>
        <dbReference type="EMBL" id="RXK14602.1"/>
    </source>
</evidence>
<dbReference type="InterPro" id="IPR007159">
    <property type="entry name" value="SpoVT-AbrB_dom"/>
</dbReference>
<dbReference type="Proteomes" id="UP000289718">
    <property type="component" value="Unassembled WGS sequence"/>
</dbReference>
<dbReference type="SUPFAM" id="SSF89447">
    <property type="entry name" value="AbrB/MazE/MraZ-like"/>
    <property type="match status" value="1"/>
</dbReference>
<dbReference type="GO" id="GO:0003677">
    <property type="term" value="F:DNA binding"/>
    <property type="evidence" value="ECO:0007669"/>
    <property type="project" value="InterPro"/>
</dbReference>
<evidence type="ECO:0000259" key="1">
    <source>
        <dbReference type="SMART" id="SM00966"/>
    </source>
</evidence>
<dbReference type="RefSeq" id="WP_129060740.1">
    <property type="nucleotide sequence ID" value="NZ_NXIE01000001.1"/>
</dbReference>